<reference evidence="2" key="1">
    <citation type="submission" date="2022-11" db="UniProtKB">
        <authorList>
            <consortium name="WormBaseParasite"/>
        </authorList>
    </citation>
    <scope>IDENTIFICATION</scope>
</reference>
<proteinExistence type="predicted"/>
<dbReference type="Proteomes" id="UP000887579">
    <property type="component" value="Unplaced"/>
</dbReference>
<protein>
    <submittedName>
        <fullName evidence="2">Uncharacterized protein</fullName>
    </submittedName>
</protein>
<evidence type="ECO:0000313" key="1">
    <source>
        <dbReference type="Proteomes" id="UP000887579"/>
    </source>
</evidence>
<sequence length="147" mass="16638">MATKDNYLSVKSNLIYGEPLTDQYSNLNLNQNYHSLYADNEGSKRVVTNSRKGQNYAKEDLWNKSGKQLLSRLLTFNHESGEQHEIKKSKNANNSTLSLHISAYENSIEDSDGVDNEGLKSKNEKTSLNKKWETSKQGFNGSSLFVQ</sequence>
<name>A0AC34G6G1_9BILA</name>
<evidence type="ECO:0000313" key="2">
    <source>
        <dbReference type="WBParaSite" id="ES5_v2.g24988.t1"/>
    </source>
</evidence>
<accession>A0AC34G6G1</accession>
<dbReference type="WBParaSite" id="ES5_v2.g24988.t1">
    <property type="protein sequence ID" value="ES5_v2.g24988.t1"/>
    <property type="gene ID" value="ES5_v2.g24988"/>
</dbReference>
<organism evidence="1 2">
    <name type="scientific">Panagrolaimus sp. ES5</name>
    <dbReference type="NCBI Taxonomy" id="591445"/>
    <lineage>
        <taxon>Eukaryota</taxon>
        <taxon>Metazoa</taxon>
        <taxon>Ecdysozoa</taxon>
        <taxon>Nematoda</taxon>
        <taxon>Chromadorea</taxon>
        <taxon>Rhabditida</taxon>
        <taxon>Tylenchina</taxon>
        <taxon>Panagrolaimomorpha</taxon>
        <taxon>Panagrolaimoidea</taxon>
        <taxon>Panagrolaimidae</taxon>
        <taxon>Panagrolaimus</taxon>
    </lineage>
</organism>